<organism evidence="1">
    <name type="scientific">bioreactor metagenome</name>
    <dbReference type="NCBI Taxonomy" id="1076179"/>
    <lineage>
        <taxon>unclassified sequences</taxon>
        <taxon>metagenomes</taxon>
        <taxon>ecological metagenomes</taxon>
    </lineage>
</organism>
<sequence>MSPAADTVAMPLGILVTFKALKDVVAVAETCHDRCTRCCIGTRARSAQKHHQRLSIDLMLQL</sequence>
<dbReference type="EMBL" id="VSSQ01076010">
    <property type="protein sequence ID" value="MPN26472.1"/>
    <property type="molecule type" value="Genomic_DNA"/>
</dbReference>
<accession>A0A645GKS4</accession>
<proteinExistence type="predicted"/>
<reference evidence="1" key="1">
    <citation type="submission" date="2019-08" db="EMBL/GenBank/DDBJ databases">
        <authorList>
            <person name="Kucharzyk K."/>
            <person name="Murdoch R.W."/>
            <person name="Higgins S."/>
            <person name="Loffler F."/>
        </authorList>
    </citation>
    <scope>NUCLEOTIDE SEQUENCE</scope>
</reference>
<protein>
    <submittedName>
        <fullName evidence="1">Uncharacterized protein</fullName>
    </submittedName>
</protein>
<comment type="caution">
    <text evidence="1">The sequence shown here is derived from an EMBL/GenBank/DDBJ whole genome shotgun (WGS) entry which is preliminary data.</text>
</comment>
<name>A0A645GKS4_9ZZZZ</name>
<evidence type="ECO:0000313" key="1">
    <source>
        <dbReference type="EMBL" id="MPN26472.1"/>
    </source>
</evidence>
<gene>
    <name evidence="1" type="ORF">SDC9_173897</name>
</gene>
<dbReference type="AlphaFoldDB" id="A0A645GKS4"/>